<dbReference type="Pfam" id="PF07247">
    <property type="entry name" value="AATase"/>
    <property type="match status" value="1"/>
</dbReference>
<name>A0A9P8WIZ5_9HYPO</name>
<dbReference type="AlphaFoldDB" id="A0A9P8WIZ5"/>
<protein>
    <submittedName>
        <fullName evidence="2">Alcohol acetyltransferase-domain-containing protein</fullName>
    </submittedName>
</protein>
<comment type="caution">
    <text evidence="2">The sequence shown here is derived from an EMBL/GenBank/DDBJ whole genome shotgun (WGS) entry which is preliminary data.</text>
</comment>
<feature type="compositionally biased region" description="Polar residues" evidence="1">
    <location>
        <begin position="1"/>
        <end position="25"/>
    </location>
</feature>
<reference evidence="2 3" key="1">
    <citation type="journal article" date="2021" name="Nat. Commun.">
        <title>Genetic determinants of endophytism in the Arabidopsis root mycobiome.</title>
        <authorList>
            <person name="Mesny F."/>
            <person name="Miyauchi S."/>
            <person name="Thiergart T."/>
            <person name="Pickel B."/>
            <person name="Atanasova L."/>
            <person name="Karlsson M."/>
            <person name="Huettel B."/>
            <person name="Barry K.W."/>
            <person name="Haridas S."/>
            <person name="Chen C."/>
            <person name="Bauer D."/>
            <person name="Andreopoulos W."/>
            <person name="Pangilinan J."/>
            <person name="LaButti K."/>
            <person name="Riley R."/>
            <person name="Lipzen A."/>
            <person name="Clum A."/>
            <person name="Drula E."/>
            <person name="Henrissat B."/>
            <person name="Kohler A."/>
            <person name="Grigoriev I.V."/>
            <person name="Martin F.M."/>
            <person name="Hacquard S."/>
        </authorList>
    </citation>
    <scope>NUCLEOTIDE SEQUENCE [LARGE SCALE GENOMIC DNA]</scope>
    <source>
        <strain evidence="2 3">MPI-CAGE-CH-0241</strain>
    </source>
</reference>
<dbReference type="PANTHER" id="PTHR28037">
    <property type="entry name" value="ALCOHOL O-ACETYLTRANSFERASE 1-RELATED"/>
    <property type="match status" value="1"/>
</dbReference>
<organism evidence="2 3">
    <name type="scientific">Thelonectria olida</name>
    <dbReference type="NCBI Taxonomy" id="1576542"/>
    <lineage>
        <taxon>Eukaryota</taxon>
        <taxon>Fungi</taxon>
        <taxon>Dikarya</taxon>
        <taxon>Ascomycota</taxon>
        <taxon>Pezizomycotina</taxon>
        <taxon>Sordariomycetes</taxon>
        <taxon>Hypocreomycetidae</taxon>
        <taxon>Hypocreales</taxon>
        <taxon>Nectriaceae</taxon>
        <taxon>Thelonectria</taxon>
    </lineage>
</organism>
<gene>
    <name evidence="2" type="ORF">B0T10DRAFT_571496</name>
</gene>
<proteinExistence type="predicted"/>
<dbReference type="InterPro" id="IPR010828">
    <property type="entry name" value="Atf2/Sli1-like"/>
</dbReference>
<accession>A0A9P8WIZ5</accession>
<evidence type="ECO:0000256" key="1">
    <source>
        <dbReference type="SAM" id="MobiDB-lite"/>
    </source>
</evidence>
<keyword evidence="3" id="KW-1185">Reference proteome</keyword>
<dbReference type="SUPFAM" id="SSF52777">
    <property type="entry name" value="CoA-dependent acyltransferases"/>
    <property type="match status" value="1"/>
</dbReference>
<evidence type="ECO:0000313" key="2">
    <source>
        <dbReference type="EMBL" id="KAH6900780.1"/>
    </source>
</evidence>
<dbReference type="Proteomes" id="UP000777438">
    <property type="component" value="Unassembled WGS sequence"/>
</dbReference>
<sequence>MASETSTNDAPYTIVRDSSTSTPSLPTKRYVHERSNNGGRLGFYDRIFYMVHRLGLQANILVSARYAPSDQDSGHGRRLSRDAVVAALRSVVEVHSALRMIAVIRKEGRDSKHYVKLGMLKSIDLGQCIEFVDDLDSVGTDFFEKIHNTWEWFEEEPSGPWWRVYVVGGRDVVWVSHHVLCDANSGIPFHRTFLHGLNSYATEKPTSVDPIISLDPVTAPLFPEPMTLSKHEPSILELIWTNVKRLFVRVMFGSSLMFISLPEPKPYFKSITEVAPPEMRTVTCVSAIRIPAEKMDRILTACRANGTTFTGLLMVMLLATFSVDLFPDDRVGCSLFAFDIRRHLRMPKLDPVLARDGIMLNGGSGGFLTHWLRNYRKVVTTGDKDNKSTEGPSVNAKVVWELARWYKQAMVRGIPNRYMRGWMAGGLLGQDLEGFVGRILGGIGRVTGKSFLCSNLGAFDFNTSVPRGEDVSEQQPWTVKDLQFSASCVNGNVGSRGFVFNVVGVKGADTVIHLSYEKGVVSRELAEDSLRFTMDKIDSLLAGEDRAVLAASAQE</sequence>
<dbReference type="InterPro" id="IPR052058">
    <property type="entry name" value="Alcohol_O-acetyltransferase"/>
</dbReference>
<dbReference type="PANTHER" id="PTHR28037:SF1">
    <property type="entry name" value="ALCOHOL O-ACETYLTRANSFERASE 1-RELATED"/>
    <property type="match status" value="1"/>
</dbReference>
<evidence type="ECO:0000313" key="3">
    <source>
        <dbReference type="Proteomes" id="UP000777438"/>
    </source>
</evidence>
<dbReference type="OrthoDB" id="2150604at2759"/>
<feature type="region of interest" description="Disordered" evidence="1">
    <location>
        <begin position="1"/>
        <end position="28"/>
    </location>
</feature>
<dbReference type="EMBL" id="JAGPYM010000001">
    <property type="protein sequence ID" value="KAH6900780.1"/>
    <property type="molecule type" value="Genomic_DNA"/>
</dbReference>